<proteinExistence type="inferred from homology"/>
<dbReference type="HOGENOM" id="CLU_060703_2_1_7"/>
<reference evidence="11 12" key="1">
    <citation type="journal article" date="2013" name="J. Bacteriol.">
        <title>Roles of HynAB and Ech, the only two hydrogenases found in the model sulfate reducer Desulfovibrio gigas.</title>
        <authorList>
            <person name="Morais-Silva F.O."/>
            <person name="Santos C.I."/>
            <person name="Rodrigues R."/>
            <person name="Pereira I.A."/>
            <person name="Rodrigues-Pousada C."/>
        </authorList>
    </citation>
    <scope>NUCLEOTIDE SEQUENCE [LARGE SCALE GENOMIC DNA]</scope>
    <source>
        <strain evidence="12">ATCC 19364 / DSM 1382 / NCIMB 9332 / VKM B-1759</strain>
        <plasmid evidence="12">Plasmid</plasmid>
    </source>
</reference>
<dbReference type="InterPro" id="IPR013525">
    <property type="entry name" value="ABC2_TM"/>
</dbReference>
<evidence type="ECO:0000313" key="12">
    <source>
        <dbReference type="Proteomes" id="UP000016587"/>
    </source>
</evidence>
<keyword evidence="8 9" id="KW-0472">Membrane</keyword>
<keyword evidence="4 9" id="KW-1003">Cell membrane</keyword>
<dbReference type="PANTHER" id="PTHR30413">
    <property type="entry name" value="INNER MEMBRANE TRANSPORT PERMEASE"/>
    <property type="match status" value="1"/>
</dbReference>
<dbReference type="eggNOG" id="COG1682">
    <property type="taxonomic scope" value="Bacteria"/>
</dbReference>
<comment type="subcellular location">
    <subcellularLocation>
        <location evidence="1">Cell inner membrane</location>
        <topology evidence="1">Multi-pass membrane protein</topology>
    </subcellularLocation>
    <subcellularLocation>
        <location evidence="9">Cell membrane</location>
        <topology evidence="9">Multi-pass membrane protein</topology>
    </subcellularLocation>
</comment>
<feature type="transmembrane region" description="Helical" evidence="9">
    <location>
        <begin position="259"/>
        <end position="280"/>
    </location>
</feature>
<evidence type="ECO:0000256" key="3">
    <source>
        <dbReference type="ARBA" id="ARBA00022448"/>
    </source>
</evidence>
<keyword evidence="3 9" id="KW-0813">Transport</keyword>
<dbReference type="GO" id="GO:0140359">
    <property type="term" value="F:ABC-type transporter activity"/>
    <property type="evidence" value="ECO:0007669"/>
    <property type="project" value="InterPro"/>
</dbReference>
<gene>
    <name evidence="11" type="primary">tagG</name>
    <name evidence="11" type="ORF">DGI_4023</name>
</gene>
<dbReference type="Proteomes" id="UP000016587">
    <property type="component" value="Plasmid unnamed"/>
</dbReference>
<dbReference type="PANTHER" id="PTHR30413:SF8">
    <property type="entry name" value="TRANSPORT PERMEASE PROTEIN"/>
    <property type="match status" value="1"/>
</dbReference>
<feature type="transmembrane region" description="Helical" evidence="9">
    <location>
        <begin position="134"/>
        <end position="163"/>
    </location>
</feature>
<feature type="domain" description="ABC transmembrane type-2" evidence="10">
    <location>
        <begin position="58"/>
        <end position="280"/>
    </location>
</feature>
<dbReference type="GO" id="GO:0015920">
    <property type="term" value="P:lipopolysaccharide transport"/>
    <property type="evidence" value="ECO:0007669"/>
    <property type="project" value="TreeGrafter"/>
</dbReference>
<dbReference type="EMBL" id="CP006586">
    <property type="protein sequence ID" value="AGW15237.1"/>
    <property type="molecule type" value="Genomic_DNA"/>
</dbReference>
<organism evidence="11 12">
    <name type="scientific">Megalodesulfovibrio gigas (strain ATCC 19364 / DSM 1382 / NCIMB 9332 / VKM B-1759)</name>
    <name type="common">Desulfovibrio gigas</name>
    <dbReference type="NCBI Taxonomy" id="1121448"/>
    <lineage>
        <taxon>Bacteria</taxon>
        <taxon>Pseudomonadati</taxon>
        <taxon>Thermodesulfobacteriota</taxon>
        <taxon>Desulfovibrionia</taxon>
        <taxon>Desulfovibrionales</taxon>
        <taxon>Desulfovibrionaceae</taxon>
        <taxon>Megalodesulfovibrio</taxon>
    </lineage>
</organism>
<reference evidence="12" key="2">
    <citation type="submission" date="2013-07" db="EMBL/GenBank/DDBJ databases">
        <authorList>
            <person name="Morais-Silva F.O."/>
            <person name="Rezende A.M."/>
            <person name="Pimentel C."/>
            <person name="Resende D.M."/>
            <person name="Santos C.I."/>
            <person name="Clemente C."/>
            <person name="de Oliveira L.M."/>
            <person name="da Silva S.M."/>
            <person name="Costa D.A."/>
            <person name="Varela-Raposo A."/>
            <person name="Horacio E.C.A."/>
            <person name="Matos M."/>
            <person name="Flores O."/>
            <person name="Ruiz J.C."/>
            <person name="Rodrigues-Pousada C."/>
        </authorList>
    </citation>
    <scope>NUCLEOTIDE SEQUENCE [LARGE SCALE GENOMIC DNA]</scope>
    <source>
        <strain evidence="12">ATCC 19364 / DSM 1382 / NCIMB 9332 / VKM B-1759</strain>
        <plasmid evidence="12">Plasmid</plasmid>
    </source>
</reference>
<name>T2GGI4_MEGG1</name>
<dbReference type="OrthoDB" id="9786910at2"/>
<feature type="transmembrane region" description="Helical" evidence="9">
    <location>
        <begin position="92"/>
        <end position="113"/>
    </location>
</feature>
<evidence type="ECO:0000313" key="11">
    <source>
        <dbReference type="EMBL" id="AGW15237.1"/>
    </source>
</evidence>
<evidence type="ECO:0000256" key="9">
    <source>
        <dbReference type="RuleBase" id="RU361157"/>
    </source>
</evidence>
<evidence type="ECO:0000256" key="4">
    <source>
        <dbReference type="ARBA" id="ARBA00022475"/>
    </source>
</evidence>
<dbReference type="PROSITE" id="PS51012">
    <property type="entry name" value="ABC_TM2"/>
    <property type="match status" value="1"/>
</dbReference>
<feature type="transmembrane region" description="Helical" evidence="9">
    <location>
        <begin position="169"/>
        <end position="194"/>
    </location>
</feature>
<evidence type="ECO:0000256" key="6">
    <source>
        <dbReference type="ARBA" id="ARBA00022692"/>
    </source>
</evidence>
<dbReference type="GO" id="GO:0005886">
    <property type="term" value="C:plasma membrane"/>
    <property type="evidence" value="ECO:0007669"/>
    <property type="project" value="UniProtKB-SubCell"/>
</dbReference>
<accession>T2GGI4</accession>
<dbReference type="RefSeq" id="WP_021758429.1">
    <property type="nucleotide sequence ID" value="NC_022436.1"/>
</dbReference>
<feature type="transmembrane region" description="Helical" evidence="9">
    <location>
        <begin position="206"/>
        <end position="228"/>
    </location>
</feature>
<comment type="similarity">
    <text evidence="2 9">Belongs to the ABC-2 integral membrane protein family.</text>
</comment>
<keyword evidence="5" id="KW-0997">Cell inner membrane</keyword>
<keyword evidence="6 9" id="KW-0812">Transmembrane</keyword>
<evidence type="ECO:0000256" key="7">
    <source>
        <dbReference type="ARBA" id="ARBA00022989"/>
    </source>
</evidence>
<evidence type="ECO:0000256" key="8">
    <source>
        <dbReference type="ARBA" id="ARBA00023136"/>
    </source>
</evidence>
<dbReference type="Pfam" id="PF01061">
    <property type="entry name" value="ABC2_membrane"/>
    <property type="match status" value="1"/>
</dbReference>
<dbReference type="AlphaFoldDB" id="T2GGI4"/>
<evidence type="ECO:0000256" key="2">
    <source>
        <dbReference type="ARBA" id="ARBA00007783"/>
    </source>
</evidence>
<evidence type="ECO:0000256" key="1">
    <source>
        <dbReference type="ARBA" id="ARBA00004429"/>
    </source>
</evidence>
<protein>
    <recommendedName>
        <fullName evidence="9">Transport permease protein</fullName>
    </recommendedName>
</protein>
<dbReference type="PATRIC" id="fig|1121448.10.peg.3514"/>
<sequence length="288" mass="31985">MRYLDENGTLITVYTPNERQGGLVWGVRHSWSELRQSRHIIYRLFWRDFLAQFRQKILGYLWALLGPLMSVLSFLFLYAMGVLQPGENAMPYTLYVMLGSNIWACLPGAMGAVSNGLQAQADLIMRTRVPKLALAISALSAFLYSMLISMVTTLVVFLGHGIWPSAWFLAYPLLVLPMLLLGTAAGLILSVLGSIARDLTPMATQLLNIIMYITPVVYVQSSIVNPWLKACVEWNPLTYLVDVPRALIFTGHSPALGGYLLVSAGTLACLVVGLRVFYLLEDLVAERL</sequence>
<evidence type="ECO:0000256" key="5">
    <source>
        <dbReference type="ARBA" id="ARBA00022519"/>
    </source>
</evidence>
<keyword evidence="11" id="KW-0614">Plasmid</keyword>
<dbReference type="KEGG" id="dgg:DGI_4023"/>
<keyword evidence="7 9" id="KW-1133">Transmembrane helix</keyword>
<feature type="transmembrane region" description="Helical" evidence="9">
    <location>
        <begin position="57"/>
        <end position="80"/>
    </location>
</feature>
<evidence type="ECO:0000259" key="10">
    <source>
        <dbReference type="PROSITE" id="PS51012"/>
    </source>
</evidence>
<keyword evidence="12" id="KW-1185">Reference proteome</keyword>
<geneLocation type="plasmid" evidence="12"/>
<dbReference type="InterPro" id="IPR047817">
    <property type="entry name" value="ABC2_TM_bact-type"/>
</dbReference>